<dbReference type="Gramene" id="LPERR02G25160.1">
    <property type="protein sequence ID" value="LPERR02G25160.1"/>
    <property type="gene ID" value="LPERR02G25160"/>
</dbReference>
<evidence type="ECO:0000256" key="1">
    <source>
        <dbReference type="ARBA" id="ARBA00004589"/>
    </source>
</evidence>
<evidence type="ECO:0000256" key="9">
    <source>
        <dbReference type="ARBA" id="ARBA00037868"/>
    </source>
</evidence>
<dbReference type="eggNOG" id="ENOG502RZSF">
    <property type="taxonomic scope" value="Eukaryota"/>
</dbReference>
<evidence type="ECO:0000313" key="14">
    <source>
        <dbReference type="EnsemblPlants" id="LPERR02G25160.1"/>
    </source>
</evidence>
<accession>A0A0D9VKG3</accession>
<dbReference type="Proteomes" id="UP000032180">
    <property type="component" value="Chromosome 2"/>
</dbReference>
<feature type="chain" id="PRO_5002347531" description="Phytocyanin domain-containing protein" evidence="12">
    <location>
        <begin position="21"/>
        <end position="218"/>
    </location>
</feature>
<comment type="subcellular location">
    <subcellularLocation>
        <location evidence="9">Endomembrane system</location>
        <topology evidence="9">Lipid-anchor</topology>
    </subcellularLocation>
    <subcellularLocation>
        <location evidence="1">Membrane</location>
        <topology evidence="1">Lipid-anchor</topology>
        <topology evidence="1">GPI-anchor</topology>
    </subcellularLocation>
</comment>
<evidence type="ECO:0000256" key="11">
    <source>
        <dbReference type="SAM" id="Phobius"/>
    </source>
</evidence>
<proteinExistence type="inferred from homology"/>
<reference evidence="14" key="3">
    <citation type="submission" date="2015-04" db="UniProtKB">
        <authorList>
            <consortium name="EnsemblPlants"/>
        </authorList>
    </citation>
    <scope>IDENTIFICATION</scope>
</reference>
<keyword evidence="2" id="KW-0336">GPI-anchor</keyword>
<dbReference type="STRING" id="77586.A0A0D9VKG3"/>
<sequence length="218" mass="22422">MASLAVIAAAFLLLANTASSSPAVYTVGDERGWAVPSGNGTESYNHWARRNRFRVGDILEFKYVNDSLLVVNHDGYKQCSTASPVSRFEDGDTKFPFDHNGLFYFISGVQGHCKDGQRMIVRVKAESAVAGSPSSAPAPAPGPATTPSTSSPEIGAPTPAVIAPGTPSSPSPSTPTTSPSPSPGPAQASSASGRAISGFFSIAAAVLVVFVLTVLVLV</sequence>
<protein>
    <recommendedName>
        <fullName evidence="13">Phytocyanin domain-containing protein</fullName>
    </recommendedName>
</protein>
<keyword evidence="3 12" id="KW-0732">Signal</keyword>
<dbReference type="Gene3D" id="2.60.40.420">
    <property type="entry name" value="Cupredoxins - blue copper proteins"/>
    <property type="match status" value="1"/>
</dbReference>
<keyword evidence="11" id="KW-0812">Transmembrane</keyword>
<dbReference type="PANTHER" id="PTHR33021:SF460">
    <property type="entry name" value="OS02G0725500 PROTEIN"/>
    <property type="match status" value="1"/>
</dbReference>
<evidence type="ECO:0000256" key="8">
    <source>
        <dbReference type="ARBA" id="ARBA00035011"/>
    </source>
</evidence>
<keyword evidence="4 11" id="KW-0472">Membrane</keyword>
<dbReference type="AlphaFoldDB" id="A0A0D9VKG3"/>
<dbReference type="InterPro" id="IPR039391">
    <property type="entry name" value="Phytocyanin-like"/>
</dbReference>
<reference evidence="15" key="2">
    <citation type="submission" date="2013-12" db="EMBL/GenBank/DDBJ databases">
        <authorList>
            <person name="Yu Y."/>
            <person name="Lee S."/>
            <person name="de Baynast K."/>
            <person name="Wissotski M."/>
            <person name="Liu L."/>
            <person name="Talag J."/>
            <person name="Goicoechea J."/>
            <person name="Angelova A."/>
            <person name="Jetty R."/>
            <person name="Kudrna D."/>
            <person name="Golser W."/>
            <person name="Rivera L."/>
            <person name="Zhang J."/>
            <person name="Wing R."/>
        </authorList>
    </citation>
    <scope>NUCLEOTIDE SEQUENCE</scope>
</reference>
<feature type="signal peptide" evidence="12">
    <location>
        <begin position="1"/>
        <end position="20"/>
    </location>
</feature>
<dbReference type="SUPFAM" id="SSF49503">
    <property type="entry name" value="Cupredoxins"/>
    <property type="match status" value="1"/>
</dbReference>
<evidence type="ECO:0000256" key="4">
    <source>
        <dbReference type="ARBA" id="ARBA00023136"/>
    </source>
</evidence>
<dbReference type="InterPro" id="IPR041846">
    <property type="entry name" value="ENL_dom"/>
</dbReference>
<feature type="transmembrane region" description="Helical" evidence="11">
    <location>
        <begin position="195"/>
        <end position="217"/>
    </location>
</feature>
<evidence type="ECO:0000256" key="6">
    <source>
        <dbReference type="ARBA" id="ARBA00023180"/>
    </source>
</evidence>
<feature type="domain" description="Phytocyanin" evidence="13">
    <location>
        <begin position="23"/>
        <end position="125"/>
    </location>
</feature>
<dbReference type="InterPro" id="IPR003245">
    <property type="entry name" value="Phytocyanin_dom"/>
</dbReference>
<organism evidence="14 15">
    <name type="scientific">Leersia perrieri</name>
    <dbReference type="NCBI Taxonomy" id="77586"/>
    <lineage>
        <taxon>Eukaryota</taxon>
        <taxon>Viridiplantae</taxon>
        <taxon>Streptophyta</taxon>
        <taxon>Embryophyta</taxon>
        <taxon>Tracheophyta</taxon>
        <taxon>Spermatophyta</taxon>
        <taxon>Magnoliopsida</taxon>
        <taxon>Liliopsida</taxon>
        <taxon>Poales</taxon>
        <taxon>Poaceae</taxon>
        <taxon>BOP clade</taxon>
        <taxon>Oryzoideae</taxon>
        <taxon>Oryzeae</taxon>
        <taxon>Oryzinae</taxon>
        <taxon>Leersia</taxon>
    </lineage>
</organism>
<keyword evidence="5" id="KW-1015">Disulfide bond</keyword>
<keyword evidence="15" id="KW-1185">Reference proteome</keyword>
<evidence type="ECO:0000256" key="5">
    <source>
        <dbReference type="ARBA" id="ARBA00023157"/>
    </source>
</evidence>
<dbReference type="CDD" id="cd11019">
    <property type="entry name" value="OsENODL1_like"/>
    <property type="match status" value="1"/>
</dbReference>
<evidence type="ECO:0000256" key="10">
    <source>
        <dbReference type="SAM" id="MobiDB-lite"/>
    </source>
</evidence>
<evidence type="ECO:0000256" key="2">
    <source>
        <dbReference type="ARBA" id="ARBA00022622"/>
    </source>
</evidence>
<dbReference type="EnsemblPlants" id="LPERR02G25160.1">
    <property type="protein sequence ID" value="LPERR02G25160.1"/>
    <property type="gene ID" value="LPERR02G25160"/>
</dbReference>
<evidence type="ECO:0000256" key="3">
    <source>
        <dbReference type="ARBA" id="ARBA00022729"/>
    </source>
</evidence>
<dbReference type="GO" id="GO:0098552">
    <property type="term" value="C:side of membrane"/>
    <property type="evidence" value="ECO:0007669"/>
    <property type="project" value="UniProtKB-KW"/>
</dbReference>
<evidence type="ECO:0000313" key="15">
    <source>
        <dbReference type="Proteomes" id="UP000032180"/>
    </source>
</evidence>
<dbReference type="GO" id="GO:0009055">
    <property type="term" value="F:electron transfer activity"/>
    <property type="evidence" value="ECO:0007669"/>
    <property type="project" value="InterPro"/>
</dbReference>
<evidence type="ECO:0000259" key="13">
    <source>
        <dbReference type="PROSITE" id="PS51485"/>
    </source>
</evidence>
<feature type="region of interest" description="Disordered" evidence="10">
    <location>
        <begin position="130"/>
        <end position="190"/>
    </location>
</feature>
<dbReference type="InterPro" id="IPR008972">
    <property type="entry name" value="Cupredoxin"/>
</dbReference>
<name>A0A0D9VKG3_9ORYZ</name>
<dbReference type="GO" id="GO:0012505">
    <property type="term" value="C:endomembrane system"/>
    <property type="evidence" value="ECO:0007669"/>
    <property type="project" value="UniProtKB-SubCell"/>
</dbReference>
<dbReference type="PROSITE" id="PS51485">
    <property type="entry name" value="PHYTOCYANIN"/>
    <property type="match status" value="1"/>
</dbReference>
<dbReference type="FunFam" id="2.60.40.420:FF:000010">
    <property type="entry name" value="Early nodulin-like protein 1"/>
    <property type="match status" value="1"/>
</dbReference>
<evidence type="ECO:0000256" key="7">
    <source>
        <dbReference type="ARBA" id="ARBA00023288"/>
    </source>
</evidence>
<reference evidence="14 15" key="1">
    <citation type="submission" date="2012-08" db="EMBL/GenBank/DDBJ databases">
        <title>Oryza genome evolution.</title>
        <authorList>
            <person name="Wing R.A."/>
        </authorList>
    </citation>
    <scope>NUCLEOTIDE SEQUENCE</scope>
</reference>
<keyword evidence="11" id="KW-1133">Transmembrane helix</keyword>
<comment type="similarity">
    <text evidence="8">Belongs to the early nodulin-like (ENODL) family.</text>
</comment>
<keyword evidence="7" id="KW-0449">Lipoprotein</keyword>
<feature type="compositionally biased region" description="Pro residues" evidence="10">
    <location>
        <begin position="167"/>
        <end position="184"/>
    </location>
</feature>
<dbReference type="PANTHER" id="PTHR33021">
    <property type="entry name" value="BLUE COPPER PROTEIN"/>
    <property type="match status" value="1"/>
</dbReference>
<evidence type="ECO:0000256" key="12">
    <source>
        <dbReference type="SAM" id="SignalP"/>
    </source>
</evidence>
<keyword evidence="6" id="KW-0325">Glycoprotein</keyword>
<dbReference type="GO" id="GO:0005886">
    <property type="term" value="C:plasma membrane"/>
    <property type="evidence" value="ECO:0007669"/>
    <property type="project" value="TreeGrafter"/>
</dbReference>
<dbReference type="Pfam" id="PF02298">
    <property type="entry name" value="Cu_bind_like"/>
    <property type="match status" value="1"/>
</dbReference>
<dbReference type="HOGENOM" id="CLU_058719_1_0_1"/>